<protein>
    <submittedName>
        <fullName evidence="6">ShKT domain-containing protein</fullName>
    </submittedName>
</protein>
<dbReference type="Gene3D" id="1.10.10.1940">
    <property type="match status" value="1"/>
</dbReference>
<dbReference type="WBParaSite" id="Pan_g6397.t1">
    <property type="protein sequence ID" value="Pan_g6397.t1"/>
    <property type="gene ID" value="Pan_g6397"/>
</dbReference>
<evidence type="ECO:0000256" key="1">
    <source>
        <dbReference type="PROSITE-ProRule" id="PRU01005"/>
    </source>
</evidence>
<reference evidence="5" key="1">
    <citation type="journal article" date="2013" name="Genetics">
        <title>The draft genome and transcriptome of Panagrellus redivivus are shaped by the harsh demands of a free-living lifestyle.</title>
        <authorList>
            <person name="Srinivasan J."/>
            <person name="Dillman A.R."/>
            <person name="Macchietto M.G."/>
            <person name="Heikkinen L."/>
            <person name="Lakso M."/>
            <person name="Fracchia K.M."/>
            <person name="Antoshechkin I."/>
            <person name="Mortazavi A."/>
            <person name="Wong G."/>
            <person name="Sternberg P.W."/>
        </authorList>
    </citation>
    <scope>NUCLEOTIDE SEQUENCE [LARGE SCALE GENOMIC DNA]</scope>
    <source>
        <strain evidence="5">MT8872</strain>
    </source>
</reference>
<dbReference type="Proteomes" id="UP000492821">
    <property type="component" value="Unassembled WGS sequence"/>
</dbReference>
<evidence type="ECO:0000313" key="5">
    <source>
        <dbReference type="Proteomes" id="UP000492821"/>
    </source>
</evidence>
<evidence type="ECO:0000313" key="6">
    <source>
        <dbReference type="WBParaSite" id="Pan_g6397.t1"/>
    </source>
</evidence>
<evidence type="ECO:0000259" key="4">
    <source>
        <dbReference type="PROSITE" id="PS51670"/>
    </source>
</evidence>
<feature type="region of interest" description="Disordered" evidence="2">
    <location>
        <begin position="97"/>
        <end position="120"/>
    </location>
</feature>
<dbReference type="SMART" id="SM00254">
    <property type="entry name" value="ShKT"/>
    <property type="match status" value="1"/>
</dbReference>
<feature type="domain" description="ShKT" evidence="4">
    <location>
        <begin position="27"/>
        <end position="63"/>
    </location>
</feature>
<keyword evidence="3" id="KW-0732">Signal</keyword>
<evidence type="ECO:0000256" key="3">
    <source>
        <dbReference type="SAM" id="SignalP"/>
    </source>
</evidence>
<name>A0A7E4W4Y1_PANRE</name>
<dbReference type="AlphaFoldDB" id="A0A7E4W4Y1"/>
<feature type="chain" id="PRO_5028926861" evidence="3">
    <location>
        <begin position="25"/>
        <end position="156"/>
    </location>
</feature>
<sequence>MVSLRQATFCIFIVTFVHFKVVEAQTCRDSSLLIDCAKKASLCNNEEWIVVMNRLCAATCGFCSDTPTVTLASVAKTTSAKKRQTVPVVTMKTPNLVDDDTSDRALSPISSNQGNSSSTSSWIPSWIFNKFGMSPRTAVVASQNTDGTKQFGYFTF</sequence>
<reference evidence="6" key="2">
    <citation type="submission" date="2020-10" db="UniProtKB">
        <authorList>
            <consortium name="WormBaseParasite"/>
        </authorList>
    </citation>
    <scope>IDENTIFICATION</scope>
</reference>
<evidence type="ECO:0000256" key="2">
    <source>
        <dbReference type="SAM" id="MobiDB-lite"/>
    </source>
</evidence>
<dbReference type="PROSITE" id="PS51670">
    <property type="entry name" value="SHKT"/>
    <property type="match status" value="1"/>
</dbReference>
<feature type="signal peptide" evidence="3">
    <location>
        <begin position="1"/>
        <end position="24"/>
    </location>
</feature>
<proteinExistence type="predicted"/>
<accession>A0A7E4W4Y1</accession>
<organism evidence="5 6">
    <name type="scientific">Panagrellus redivivus</name>
    <name type="common">Microworm</name>
    <dbReference type="NCBI Taxonomy" id="6233"/>
    <lineage>
        <taxon>Eukaryota</taxon>
        <taxon>Metazoa</taxon>
        <taxon>Ecdysozoa</taxon>
        <taxon>Nematoda</taxon>
        <taxon>Chromadorea</taxon>
        <taxon>Rhabditida</taxon>
        <taxon>Tylenchina</taxon>
        <taxon>Panagrolaimomorpha</taxon>
        <taxon>Panagrolaimoidea</taxon>
        <taxon>Panagrolaimidae</taxon>
        <taxon>Panagrellus</taxon>
    </lineage>
</organism>
<keyword evidence="5" id="KW-1185">Reference proteome</keyword>
<dbReference type="InterPro" id="IPR003582">
    <property type="entry name" value="ShKT_dom"/>
</dbReference>
<comment type="caution">
    <text evidence="1">Lacks conserved residue(s) required for the propagation of feature annotation.</text>
</comment>
<feature type="compositionally biased region" description="Low complexity" evidence="2">
    <location>
        <begin position="107"/>
        <end position="120"/>
    </location>
</feature>
<dbReference type="Pfam" id="PF01549">
    <property type="entry name" value="ShK"/>
    <property type="match status" value="1"/>
</dbReference>